<dbReference type="InterPro" id="IPR024655">
    <property type="entry name" value="Asl1_glyco_hydro_catalytic"/>
</dbReference>
<dbReference type="InterPro" id="IPR017853">
    <property type="entry name" value="GH"/>
</dbReference>
<comment type="caution">
    <text evidence="3">The sequence shown here is derived from an EMBL/GenBank/DDBJ whole genome shotgun (WGS) entry which is preliminary data.</text>
</comment>
<dbReference type="Gene3D" id="3.20.20.80">
    <property type="entry name" value="Glycosidases"/>
    <property type="match status" value="1"/>
</dbReference>
<dbReference type="Proteomes" id="UP000749293">
    <property type="component" value="Unassembled WGS sequence"/>
</dbReference>
<dbReference type="SUPFAM" id="SSF51445">
    <property type="entry name" value="(Trans)glycosidases"/>
    <property type="match status" value="1"/>
</dbReference>
<dbReference type="AlphaFoldDB" id="A0A9P5D8E8"/>
<dbReference type="FunFam" id="3.20.20.80:FF:000207">
    <property type="entry name" value="Glycoside hydrolase family 128 protein"/>
    <property type="match status" value="1"/>
</dbReference>
<dbReference type="RefSeq" id="XP_035324101.1">
    <property type="nucleotide sequence ID" value="XM_035466264.1"/>
</dbReference>
<sequence>MVKISIASVAAVLIGVASAADSPSPSKRGLCFVPDEKHPDDNSIWTEPGSDLSWYYNYGELPSPVYSGKDSFEFVPMMWGANSSNPEDTTWLDSVTSLMDDQGVNVSHVLAFNEPDAPSSWGGSDLDPKIAARAWVANFEPLARRGVKLGLPGCTGGTGSLPWLRQFLSNCSDILAERSESSSKRNCTWDFLPVHWYDNFEGLASHIGERRGEWPGAEIWITEYAYANQDLSATQAFYNETAEWFDGQDYIGRYSYFGAFRSDNSNVGPNAAFLSKGGQLTDIGSWYLGFSATGVDPQSSKESPAASTYPTTRTATLAMAFLALSAML</sequence>
<dbReference type="EMBL" id="JAANYQ010000003">
    <property type="protein sequence ID" value="KAF4125449.1"/>
    <property type="molecule type" value="Genomic_DNA"/>
</dbReference>
<evidence type="ECO:0000313" key="3">
    <source>
        <dbReference type="EMBL" id="KAF4125449.1"/>
    </source>
</evidence>
<dbReference type="GO" id="GO:0009277">
    <property type="term" value="C:fungal-type cell wall"/>
    <property type="evidence" value="ECO:0007669"/>
    <property type="project" value="TreeGrafter"/>
</dbReference>
<dbReference type="OrthoDB" id="43654at2759"/>
<keyword evidence="3" id="KW-0378">Hydrolase</keyword>
<evidence type="ECO:0000256" key="1">
    <source>
        <dbReference type="SAM" id="SignalP"/>
    </source>
</evidence>
<gene>
    <name evidence="3" type="ORF">GMORB2_4289</name>
</gene>
<keyword evidence="1" id="KW-0732">Signal</keyword>
<dbReference type="GeneID" id="55970517"/>
<proteinExistence type="predicted"/>
<evidence type="ECO:0000313" key="4">
    <source>
        <dbReference type="Proteomes" id="UP000749293"/>
    </source>
</evidence>
<feature type="domain" description="Asl1-like glycosyl hydrolase catalytic" evidence="2">
    <location>
        <begin position="30"/>
        <end position="287"/>
    </location>
</feature>
<feature type="chain" id="PRO_5040252926" evidence="1">
    <location>
        <begin position="20"/>
        <end position="328"/>
    </location>
</feature>
<dbReference type="InterPro" id="IPR053183">
    <property type="entry name" value="ASL1"/>
</dbReference>
<accession>A0A9P5D8E8</accession>
<dbReference type="Pfam" id="PF11790">
    <property type="entry name" value="Glyco_hydro_cc"/>
    <property type="match status" value="1"/>
</dbReference>
<dbReference type="GO" id="GO:0071966">
    <property type="term" value="P:fungal-type cell wall polysaccharide metabolic process"/>
    <property type="evidence" value="ECO:0007669"/>
    <property type="project" value="TreeGrafter"/>
</dbReference>
<name>A0A9P5D8E8_9HYPO</name>
<reference evidence="3" key="1">
    <citation type="submission" date="2020-03" db="EMBL/GenBank/DDBJ databases">
        <title>Site-based positive gene gene selection in Geosmithia morbida across the United States reveals a broad range of putative effectors and factors for local host and environmental adapation.</title>
        <authorList>
            <person name="Onufrak A."/>
            <person name="Murdoch R.W."/>
            <person name="Gazis R."/>
            <person name="Huff M."/>
            <person name="Staton M."/>
            <person name="Klingeman W."/>
            <person name="Hadziabdic D."/>
        </authorList>
    </citation>
    <scope>NUCLEOTIDE SEQUENCE</scope>
    <source>
        <strain evidence="3">1262</strain>
    </source>
</reference>
<protein>
    <submittedName>
        <fullName evidence="3">Glycosyl hydrolase catalytic core</fullName>
    </submittedName>
</protein>
<keyword evidence="4" id="KW-1185">Reference proteome</keyword>
<dbReference type="PANTHER" id="PTHR34154:SF3">
    <property type="entry name" value="ALKALI-SENSITIVE LINKAGE PROTEIN 1"/>
    <property type="match status" value="1"/>
</dbReference>
<evidence type="ECO:0000259" key="2">
    <source>
        <dbReference type="Pfam" id="PF11790"/>
    </source>
</evidence>
<dbReference type="PANTHER" id="PTHR34154">
    <property type="entry name" value="ALKALI-SENSITIVE LINKAGE PROTEIN 1"/>
    <property type="match status" value="1"/>
</dbReference>
<dbReference type="GO" id="GO:0016787">
    <property type="term" value="F:hydrolase activity"/>
    <property type="evidence" value="ECO:0007669"/>
    <property type="project" value="UniProtKB-KW"/>
</dbReference>
<organism evidence="3 4">
    <name type="scientific">Geosmithia morbida</name>
    <dbReference type="NCBI Taxonomy" id="1094350"/>
    <lineage>
        <taxon>Eukaryota</taxon>
        <taxon>Fungi</taxon>
        <taxon>Dikarya</taxon>
        <taxon>Ascomycota</taxon>
        <taxon>Pezizomycotina</taxon>
        <taxon>Sordariomycetes</taxon>
        <taxon>Hypocreomycetidae</taxon>
        <taxon>Hypocreales</taxon>
        <taxon>Bionectriaceae</taxon>
        <taxon>Geosmithia</taxon>
    </lineage>
</organism>
<feature type="signal peptide" evidence="1">
    <location>
        <begin position="1"/>
        <end position="19"/>
    </location>
</feature>